<keyword evidence="4 8" id="KW-0418">Kinase</keyword>
<dbReference type="PROSITE" id="PS00107">
    <property type="entry name" value="PROTEIN_KINASE_ATP"/>
    <property type="match status" value="1"/>
</dbReference>
<evidence type="ECO:0000256" key="6">
    <source>
        <dbReference type="PROSITE-ProRule" id="PRU10141"/>
    </source>
</evidence>
<dbReference type="GO" id="GO:0005524">
    <property type="term" value="F:ATP binding"/>
    <property type="evidence" value="ECO:0007669"/>
    <property type="project" value="UniProtKB-UniRule"/>
</dbReference>
<name>A0A1V0SBL0_9VIRU</name>
<feature type="domain" description="Protein kinase" evidence="7">
    <location>
        <begin position="5"/>
        <end position="254"/>
    </location>
</feature>
<organism evidence="8">
    <name type="scientific">Catovirus CTV1</name>
    <dbReference type="NCBI Taxonomy" id="1977631"/>
    <lineage>
        <taxon>Viruses</taxon>
        <taxon>Varidnaviria</taxon>
        <taxon>Bamfordvirae</taxon>
        <taxon>Nucleocytoviricota</taxon>
        <taxon>Megaviricetes</taxon>
        <taxon>Imitervirales</taxon>
        <taxon>Mimiviridae</taxon>
        <taxon>Klosneuvirinae</taxon>
        <taxon>Catovirus</taxon>
    </lineage>
</organism>
<dbReference type="InterPro" id="IPR045269">
    <property type="entry name" value="Atg1-like"/>
</dbReference>
<evidence type="ECO:0000256" key="2">
    <source>
        <dbReference type="ARBA" id="ARBA00022679"/>
    </source>
</evidence>
<keyword evidence="2" id="KW-0808">Transferase</keyword>
<evidence type="ECO:0000256" key="5">
    <source>
        <dbReference type="ARBA" id="ARBA00022840"/>
    </source>
</evidence>
<sequence length="412" mass="47921">MLNDYENVKEIGHGSFSIVYKARHKTTKQMVAIKRISIKKFEKMKNRMSAEIAIIRKLNHPNVLKFYEIYKSEKNVYILSELCDETLTKTISTPMSEKQIFDIYHQIISGIKYLYENKIFHRDIKPENILLKGDIIKLADFGFAKEIKDSEIMMTTMCGTPIYMAPEILLNEPYTVKSDIWSLGVILYQMMYNENICKNVTNINELTMFYKNKNNISFPKKKYSDSLIDLVKNMLIYNPNERISWDKLFSHQWLNKKISFNSTEQSLIKSDVDIDENILFCDPLESSKNDSELYDNNTSSSSEEQKYNVISRPIEINKRKISDSEYGGQNLSLPKTESLKINVAGNSVDLNEDHFGESLIQPFTGNYTYPLTINKTVSDAKNINDSQQQYNNESNNYSVWNFIKKSAKFFSL</sequence>
<dbReference type="PROSITE" id="PS00108">
    <property type="entry name" value="PROTEIN_KINASE_ST"/>
    <property type="match status" value="1"/>
</dbReference>
<accession>A0A1V0SBL0</accession>
<keyword evidence="5 6" id="KW-0067">ATP-binding</keyword>
<gene>
    <name evidence="8" type="ORF">Catovirus_2_42</name>
</gene>
<dbReference type="GO" id="GO:0016020">
    <property type="term" value="C:membrane"/>
    <property type="evidence" value="ECO:0007669"/>
    <property type="project" value="TreeGrafter"/>
</dbReference>
<dbReference type="FunFam" id="3.30.200.20:FF:000315">
    <property type="entry name" value="Calcium-dependent protein kinase 3"/>
    <property type="match status" value="1"/>
</dbReference>
<dbReference type="SUPFAM" id="SSF56112">
    <property type="entry name" value="Protein kinase-like (PK-like)"/>
    <property type="match status" value="1"/>
</dbReference>
<keyword evidence="3 6" id="KW-0547">Nucleotide-binding</keyword>
<protein>
    <submittedName>
        <fullName evidence="8">Serine/threonine protein kinase</fullName>
    </submittedName>
</protein>
<dbReference type="EMBL" id="KY684084">
    <property type="protein sequence ID" value="ARF09093.1"/>
    <property type="molecule type" value="Genomic_DNA"/>
</dbReference>
<dbReference type="InterPro" id="IPR017441">
    <property type="entry name" value="Protein_kinase_ATP_BS"/>
</dbReference>
<evidence type="ECO:0000256" key="1">
    <source>
        <dbReference type="ARBA" id="ARBA00022527"/>
    </source>
</evidence>
<keyword evidence="1 8" id="KW-0723">Serine/threonine-protein kinase</keyword>
<dbReference type="Pfam" id="PF00069">
    <property type="entry name" value="Pkinase"/>
    <property type="match status" value="1"/>
</dbReference>
<dbReference type="InterPro" id="IPR000719">
    <property type="entry name" value="Prot_kinase_dom"/>
</dbReference>
<evidence type="ECO:0000256" key="3">
    <source>
        <dbReference type="ARBA" id="ARBA00022741"/>
    </source>
</evidence>
<feature type="binding site" evidence="6">
    <location>
        <position position="40"/>
    </location>
    <ligand>
        <name>ATP</name>
        <dbReference type="ChEBI" id="CHEBI:30616"/>
    </ligand>
</feature>
<evidence type="ECO:0000259" key="7">
    <source>
        <dbReference type="PROSITE" id="PS50011"/>
    </source>
</evidence>
<dbReference type="InterPro" id="IPR011009">
    <property type="entry name" value="Kinase-like_dom_sf"/>
</dbReference>
<evidence type="ECO:0000313" key="8">
    <source>
        <dbReference type="EMBL" id="ARF09093.1"/>
    </source>
</evidence>
<dbReference type="InterPro" id="IPR008271">
    <property type="entry name" value="Ser/Thr_kinase_AS"/>
</dbReference>
<dbReference type="PANTHER" id="PTHR24348">
    <property type="entry name" value="SERINE/THREONINE-PROTEIN KINASE UNC-51-RELATED"/>
    <property type="match status" value="1"/>
</dbReference>
<dbReference type="PROSITE" id="PS50011">
    <property type="entry name" value="PROTEIN_KINASE_DOM"/>
    <property type="match status" value="1"/>
</dbReference>
<dbReference type="Gene3D" id="1.10.510.10">
    <property type="entry name" value="Transferase(Phosphotransferase) domain 1"/>
    <property type="match status" value="1"/>
</dbReference>
<evidence type="ECO:0000256" key="4">
    <source>
        <dbReference type="ARBA" id="ARBA00022777"/>
    </source>
</evidence>
<proteinExistence type="predicted"/>
<dbReference type="PANTHER" id="PTHR24348:SF22">
    <property type="entry name" value="NON-SPECIFIC SERINE_THREONINE PROTEIN KINASE"/>
    <property type="match status" value="1"/>
</dbReference>
<dbReference type="GO" id="GO:0004674">
    <property type="term" value="F:protein serine/threonine kinase activity"/>
    <property type="evidence" value="ECO:0007669"/>
    <property type="project" value="UniProtKB-KW"/>
</dbReference>
<dbReference type="FunFam" id="1.10.510.10:FF:000571">
    <property type="entry name" value="Maternal embryonic leucine zipper kinase"/>
    <property type="match status" value="1"/>
</dbReference>
<dbReference type="SMART" id="SM00220">
    <property type="entry name" value="S_TKc"/>
    <property type="match status" value="1"/>
</dbReference>
<reference evidence="8" key="1">
    <citation type="journal article" date="2017" name="Science">
        <title>Giant viruses with an expanded complement of translation system components.</title>
        <authorList>
            <person name="Schulz F."/>
            <person name="Yutin N."/>
            <person name="Ivanova N.N."/>
            <person name="Ortega D.R."/>
            <person name="Lee T.K."/>
            <person name="Vierheilig J."/>
            <person name="Daims H."/>
            <person name="Horn M."/>
            <person name="Wagner M."/>
            <person name="Jensen G.J."/>
            <person name="Kyrpides N.C."/>
            <person name="Koonin E.V."/>
            <person name="Woyke T."/>
        </authorList>
    </citation>
    <scope>NUCLEOTIDE SEQUENCE</scope>
    <source>
        <strain evidence="8">CTV1</strain>
    </source>
</reference>